<keyword evidence="1" id="KW-0732">Signal</keyword>
<evidence type="ECO:0000313" key="3">
    <source>
        <dbReference type="Proteomes" id="UP000007129"/>
    </source>
</evidence>
<comment type="caution">
    <text evidence="2">The sequence shown here is derived from an EMBL/GenBank/DDBJ whole genome shotgun (WGS) entry which is preliminary data.</text>
</comment>
<protein>
    <submittedName>
        <fullName evidence="2">Uncharacterized protein</fullName>
    </submittedName>
</protein>
<dbReference type="VEuPathDB" id="FungiDB:MPH_12327"/>
<feature type="signal peptide" evidence="1">
    <location>
        <begin position="1"/>
        <end position="23"/>
    </location>
</feature>
<dbReference type="OrthoDB" id="4821403at2759"/>
<organism evidence="2 3">
    <name type="scientific">Macrophomina phaseolina (strain MS6)</name>
    <name type="common">Charcoal rot fungus</name>
    <dbReference type="NCBI Taxonomy" id="1126212"/>
    <lineage>
        <taxon>Eukaryota</taxon>
        <taxon>Fungi</taxon>
        <taxon>Dikarya</taxon>
        <taxon>Ascomycota</taxon>
        <taxon>Pezizomycotina</taxon>
        <taxon>Dothideomycetes</taxon>
        <taxon>Dothideomycetes incertae sedis</taxon>
        <taxon>Botryosphaeriales</taxon>
        <taxon>Botryosphaeriaceae</taxon>
        <taxon>Macrophomina</taxon>
    </lineage>
</organism>
<dbReference type="InParanoid" id="K2RK16"/>
<dbReference type="EMBL" id="AHHD01000517">
    <property type="protein sequence ID" value="EKG10469.1"/>
    <property type="molecule type" value="Genomic_DNA"/>
</dbReference>
<feature type="chain" id="PRO_5003863792" evidence="1">
    <location>
        <begin position="24"/>
        <end position="257"/>
    </location>
</feature>
<name>K2RK16_MACPH</name>
<dbReference type="eggNOG" id="ENOG502SX1G">
    <property type="taxonomic scope" value="Eukaryota"/>
</dbReference>
<gene>
    <name evidence="2" type="ORF">MPH_12327</name>
</gene>
<dbReference type="HOGENOM" id="CLU_1065946_0_0_1"/>
<dbReference type="Proteomes" id="UP000007129">
    <property type="component" value="Unassembled WGS sequence"/>
</dbReference>
<sequence>MAWNFARSFGVAAAATLLLGTNALDVQTGEQPKLSLSYLNAHASPPNDPRFRLPPTFFDPPSSPDSWDKVPDGWQYGVWYLVASSGEHFAEWVNIQWEMTPTSLANQSAPSLEGQEFFWFELLGIPIKLYGTTKPIAPDAYESNLPGAASIVSNIWEFIAWGYDSAGVPFAVLHETRAGPLSPGIDILSRSNSGVAPDTYELLLDGIRKLGSPELAEYADGMIRLKHNHDHDGEPYPVCDEACKLNLLVDLPVDLPF</sequence>
<accession>K2RK16</accession>
<reference evidence="2 3" key="1">
    <citation type="journal article" date="2012" name="BMC Genomics">
        <title>Tools to kill: Genome of one of the most destructive plant pathogenic fungi Macrophomina phaseolina.</title>
        <authorList>
            <person name="Islam M.S."/>
            <person name="Haque M.S."/>
            <person name="Islam M.M."/>
            <person name="Emdad E.M."/>
            <person name="Halim A."/>
            <person name="Hossen Q.M.M."/>
            <person name="Hossain M.Z."/>
            <person name="Ahmed B."/>
            <person name="Rahim S."/>
            <person name="Rahman M.S."/>
            <person name="Alam M.M."/>
            <person name="Hou S."/>
            <person name="Wan X."/>
            <person name="Saito J.A."/>
            <person name="Alam M."/>
        </authorList>
    </citation>
    <scope>NUCLEOTIDE SEQUENCE [LARGE SCALE GENOMIC DNA]</scope>
    <source>
        <strain evidence="2 3">MS6</strain>
    </source>
</reference>
<proteinExistence type="predicted"/>
<evidence type="ECO:0000313" key="2">
    <source>
        <dbReference type="EMBL" id="EKG10469.1"/>
    </source>
</evidence>
<dbReference type="AlphaFoldDB" id="K2RK16"/>
<evidence type="ECO:0000256" key="1">
    <source>
        <dbReference type="SAM" id="SignalP"/>
    </source>
</evidence>